<feature type="region of interest" description="Disordered" evidence="1">
    <location>
        <begin position="1"/>
        <end position="27"/>
    </location>
</feature>
<gene>
    <name evidence="2" type="ORF">A0127_01050</name>
</gene>
<dbReference type="EMBL" id="CP014750">
    <property type="protein sequence ID" value="AMQ17860.1"/>
    <property type="molecule type" value="Genomic_DNA"/>
</dbReference>
<protein>
    <submittedName>
        <fullName evidence="2">Uncharacterized protein</fullName>
    </submittedName>
</protein>
<dbReference type="NCBIfam" id="NF041142">
    <property type="entry name" value="PCNA_Inhib"/>
    <property type="match status" value="1"/>
</dbReference>
<evidence type="ECO:0000256" key="1">
    <source>
        <dbReference type="SAM" id="MobiDB-lite"/>
    </source>
</evidence>
<accession>A0A142CSV8</accession>
<proteinExistence type="predicted"/>
<dbReference type="Proteomes" id="UP000073604">
    <property type="component" value="Chromosome"/>
</dbReference>
<name>A0A142CSV8_9EURY</name>
<dbReference type="InterPro" id="IPR053615">
    <property type="entry name" value="PCNA-interact_regulator"/>
</dbReference>
<evidence type="ECO:0000313" key="3">
    <source>
        <dbReference type="Proteomes" id="UP000073604"/>
    </source>
</evidence>
<reference evidence="3" key="1">
    <citation type="submission" date="2016-03" db="EMBL/GenBank/DDBJ databases">
        <authorList>
            <person name="Oger P.M."/>
        </authorList>
    </citation>
    <scope>NUCLEOTIDE SEQUENCE [LARGE SCALE GENOMIC DNA]</scope>
    <source>
        <strain evidence="3">OG-1</strain>
    </source>
</reference>
<dbReference type="GeneID" id="27139090"/>
<keyword evidence="3" id="KW-1185">Reference proteome</keyword>
<organism evidence="2 3">
    <name type="scientific">Thermococcus peptonophilus</name>
    <dbReference type="NCBI Taxonomy" id="53952"/>
    <lineage>
        <taxon>Archaea</taxon>
        <taxon>Methanobacteriati</taxon>
        <taxon>Methanobacteriota</taxon>
        <taxon>Thermococci</taxon>
        <taxon>Thermococcales</taxon>
        <taxon>Thermococcaceae</taxon>
        <taxon>Thermococcus</taxon>
    </lineage>
</organism>
<dbReference type="RefSeq" id="WP_062386805.1">
    <property type="nucleotide sequence ID" value="NZ_CP014750.1"/>
</dbReference>
<dbReference type="AlphaFoldDB" id="A0A142CSV8"/>
<dbReference type="STRING" id="53952.A0127_01050"/>
<sequence>MDRKLDEFIGDATPKTRPKETPLRRKKRLRPTSLDSFLPEEHINYFRDLRIGAKKIRNAKIEEL</sequence>
<dbReference type="KEGG" id="tpep:A0127_01050"/>
<dbReference type="OrthoDB" id="101251at2157"/>
<evidence type="ECO:0000313" key="2">
    <source>
        <dbReference type="EMBL" id="AMQ17860.1"/>
    </source>
</evidence>